<dbReference type="AlphaFoldDB" id="A0A9W9FAD1"/>
<proteinExistence type="predicted"/>
<evidence type="ECO:0000313" key="1">
    <source>
        <dbReference type="EMBL" id="KAJ5096590.1"/>
    </source>
</evidence>
<dbReference type="EMBL" id="JAPQKH010000005">
    <property type="protein sequence ID" value="KAJ5096590.1"/>
    <property type="molecule type" value="Genomic_DNA"/>
</dbReference>
<accession>A0A9W9FAD1</accession>
<reference evidence="1" key="1">
    <citation type="submission" date="2022-11" db="EMBL/GenBank/DDBJ databases">
        <authorList>
            <person name="Petersen C."/>
        </authorList>
    </citation>
    <scope>NUCLEOTIDE SEQUENCE</scope>
    <source>
        <strain evidence="1">IBT 30069</strain>
    </source>
</reference>
<evidence type="ECO:0000313" key="2">
    <source>
        <dbReference type="Proteomes" id="UP001149165"/>
    </source>
</evidence>
<organism evidence="1 2">
    <name type="scientific">Penicillium angulare</name>
    <dbReference type="NCBI Taxonomy" id="116970"/>
    <lineage>
        <taxon>Eukaryota</taxon>
        <taxon>Fungi</taxon>
        <taxon>Dikarya</taxon>
        <taxon>Ascomycota</taxon>
        <taxon>Pezizomycotina</taxon>
        <taxon>Eurotiomycetes</taxon>
        <taxon>Eurotiomycetidae</taxon>
        <taxon>Eurotiales</taxon>
        <taxon>Aspergillaceae</taxon>
        <taxon>Penicillium</taxon>
    </lineage>
</organism>
<gene>
    <name evidence="1" type="ORF">N7456_007311</name>
</gene>
<dbReference type="Proteomes" id="UP001149165">
    <property type="component" value="Unassembled WGS sequence"/>
</dbReference>
<name>A0A9W9FAD1_9EURO</name>
<reference evidence="1" key="2">
    <citation type="journal article" date="2023" name="IMA Fungus">
        <title>Comparative genomic study of the Penicillium genus elucidates a diverse pangenome and 15 lateral gene transfer events.</title>
        <authorList>
            <person name="Petersen C."/>
            <person name="Sorensen T."/>
            <person name="Nielsen M.R."/>
            <person name="Sondergaard T.E."/>
            <person name="Sorensen J.L."/>
            <person name="Fitzpatrick D.A."/>
            <person name="Frisvad J.C."/>
            <person name="Nielsen K.L."/>
        </authorList>
    </citation>
    <scope>NUCLEOTIDE SEQUENCE</scope>
    <source>
        <strain evidence="1">IBT 30069</strain>
    </source>
</reference>
<protein>
    <submittedName>
        <fullName evidence="1">Uncharacterized protein</fullName>
    </submittedName>
</protein>
<dbReference type="OrthoDB" id="4417028at2759"/>
<comment type="caution">
    <text evidence="1">The sequence shown here is derived from an EMBL/GenBank/DDBJ whole genome shotgun (WGS) entry which is preliminary data.</text>
</comment>
<sequence>MADFNAETRLARLKEWANTKVAPANAKTIEPGSNLLFGAAIHGISRRSKGAKDLTEIEKIGLKFLEILADDEDELKAYGDIFGEAKANARSGLFAAANIPSSVMTLVEDTPYDEERFMSDAKELAVATLQQPHIRAVTPDQIKADGTIETTEEFAKATRDLGRGVNLFTVAEESRISAADEEKITATMGGRIGPGGKIMIPMKIVPYIFKCYEESGEWTKDEIYFTWGFGGDGKYECSHRTDEFGSVKKGTERVFPANPPFYLGYVEEACAGHMICWEADQSTSDFYDKLTRLMREIAANASSMTLRTGDKNWDFLIGLIPGPIGGSADLAFWLESIASLVANLLDLFRNHDDKVMEHSYGYGRDWLLKAVPQGWATAYDFDGGDGGHFLAAATCQTAAELL</sequence>
<keyword evidence="2" id="KW-1185">Reference proteome</keyword>